<dbReference type="EMBL" id="CABIKM010000038">
    <property type="protein sequence ID" value="VUZ85976.1"/>
    <property type="molecule type" value="Genomic_DNA"/>
</dbReference>
<dbReference type="PANTHER" id="PTHR30160:SF1">
    <property type="entry name" value="LIPOPOLYSACCHARIDE 1,2-N-ACETYLGLUCOSAMINETRANSFERASE-RELATED"/>
    <property type="match status" value="1"/>
</dbReference>
<dbReference type="GO" id="GO:0009244">
    <property type="term" value="P:lipopolysaccharide core region biosynthetic process"/>
    <property type="evidence" value="ECO:0007669"/>
    <property type="project" value="TreeGrafter"/>
</dbReference>
<protein>
    <submittedName>
        <fullName evidence="3">Membrane protein</fullName>
    </submittedName>
</protein>
<dbReference type="Pfam" id="PF01075">
    <property type="entry name" value="Glyco_transf_9"/>
    <property type="match status" value="1"/>
</dbReference>
<evidence type="ECO:0000313" key="3">
    <source>
        <dbReference type="EMBL" id="VUZ85976.1"/>
    </source>
</evidence>
<dbReference type="InterPro" id="IPR002201">
    <property type="entry name" value="Glyco_trans_9"/>
</dbReference>
<dbReference type="Proteomes" id="UP000334340">
    <property type="component" value="Unassembled WGS sequence"/>
</dbReference>
<dbReference type="AlphaFoldDB" id="A0A564ZLJ5"/>
<dbReference type="InterPro" id="IPR051199">
    <property type="entry name" value="LPS_LOS_Heptosyltrfase"/>
</dbReference>
<accession>A0A564ZLJ5</accession>
<evidence type="ECO:0000256" key="1">
    <source>
        <dbReference type="ARBA" id="ARBA00022676"/>
    </source>
</evidence>
<reference evidence="3 4" key="1">
    <citation type="submission" date="2019-07" db="EMBL/GenBank/DDBJ databases">
        <authorList>
            <person name="Cremers G."/>
        </authorList>
    </citation>
    <scope>NUCLEOTIDE SEQUENCE [LARGE SCALE GENOMIC DNA]</scope>
</reference>
<keyword evidence="1" id="KW-0328">Glycosyltransferase</keyword>
<dbReference type="SUPFAM" id="SSF53756">
    <property type="entry name" value="UDP-Glycosyltransferase/glycogen phosphorylase"/>
    <property type="match status" value="1"/>
</dbReference>
<keyword evidence="2" id="KW-0808">Transferase</keyword>
<keyword evidence="4" id="KW-1185">Reference proteome</keyword>
<dbReference type="GO" id="GO:0008713">
    <property type="term" value="F:ADP-heptose-lipopolysaccharide heptosyltransferase activity"/>
    <property type="evidence" value="ECO:0007669"/>
    <property type="project" value="TreeGrafter"/>
</dbReference>
<gene>
    <name evidence="3" type="ORF">MELA_02370</name>
</gene>
<proteinExistence type="predicted"/>
<sequence>MTTSLWTDPVPMDQVRRILIIKPSSLGDVVNALPFLSSLRQRYPDRYIAWLVEEEAAELLLGHPLLDRVIVSGRRRWSREIRSPFRGSAALRELAALIAEIHQGRYDLVVDLQGLLKSALMVICAGAQFRVGLAGAREGSRRALTHVVPLPAGPLHAVDRYLEAAKCLGAEPLLKTFVFSSRPDDGARAEALLTEAGVGPNTLVIALNSQARWPTKLWGEEQFAQVGEVLARRHGAKIVVIGSSSDLPAARRLARRMNPAPFVAAGRTDLKVLIALMKRIDLLVTVDSGPMHLAAALGTPLIALFGPTDPRLIGPYGGDGVVLRVPLPCSPCSKRRCRIEIDRLCMHSISVEEVAEAASARLARGARDATGAITAMTQQTL</sequence>
<dbReference type="Gene3D" id="3.40.50.2000">
    <property type="entry name" value="Glycogen Phosphorylase B"/>
    <property type="match status" value="2"/>
</dbReference>
<evidence type="ECO:0000256" key="2">
    <source>
        <dbReference type="ARBA" id="ARBA00022679"/>
    </source>
</evidence>
<dbReference type="PANTHER" id="PTHR30160">
    <property type="entry name" value="TETRAACYLDISACCHARIDE 4'-KINASE-RELATED"/>
    <property type="match status" value="1"/>
</dbReference>
<name>A0A564ZLJ5_9BACT</name>
<evidence type="ECO:0000313" key="4">
    <source>
        <dbReference type="Proteomes" id="UP000334340"/>
    </source>
</evidence>
<dbReference type="CDD" id="cd03789">
    <property type="entry name" value="GT9_LPS_heptosyltransferase"/>
    <property type="match status" value="1"/>
</dbReference>
<organism evidence="3 4">
    <name type="scientific">Candidatus Methylomirabilis lanthanidiphila</name>
    <dbReference type="NCBI Taxonomy" id="2211376"/>
    <lineage>
        <taxon>Bacteria</taxon>
        <taxon>Candidatus Methylomirabilota</taxon>
        <taxon>Candidatus Methylomirabilia</taxon>
        <taxon>Candidatus Methylomirabilales</taxon>
        <taxon>Candidatus Methylomirabilaceae</taxon>
        <taxon>Candidatus Methylomirabilis</taxon>
    </lineage>
</organism>
<dbReference type="GO" id="GO:0005829">
    <property type="term" value="C:cytosol"/>
    <property type="evidence" value="ECO:0007669"/>
    <property type="project" value="TreeGrafter"/>
</dbReference>